<reference evidence="8 9" key="3">
    <citation type="journal article" date="2011" name="Mol. Syst. Biol.">
        <title>Integrative genome-scale metabolic analysis of Vibrio vulnificus for drug targeting and discovery.</title>
        <authorList>
            <person name="Kim H.U."/>
            <person name="Kim S.Y."/>
            <person name="Jeong H."/>
            <person name="Kim T.Y."/>
            <person name="Kim J.J."/>
            <person name="Choy H.E."/>
            <person name="Yi K.Y."/>
            <person name="Rhee J.H."/>
            <person name="Lee S.Y."/>
        </authorList>
    </citation>
    <scope>NUCLEOTIDE SEQUENCE [LARGE SCALE GENOMIC DNA]</scope>
    <source>
        <strain evidence="8 9">CMCP6</strain>
    </source>
</reference>
<evidence type="ECO:0000256" key="5">
    <source>
        <dbReference type="PIRSR" id="PIRSR600246-1"/>
    </source>
</evidence>
<keyword evidence="3" id="KW-0068">Autocatalytic cleavage</keyword>
<sequence length="318" mass="34098">MSRATMNKPFSIAIHGGAGTILRSQMSDELKEAILSDLQHAVRAGYQLLEQGADALDAVVAAAKVLEDSPNFNAGKGSVLTHNEMVEMDASVMHGRELKAGAVAGVRHIKNPIELARDVMQNSAHVLLIGEGAEKFAFEQGQQYTEQDYFFTDRRYEQLLSMREKGLFALSEAKYPDDKKHGTVGAVALDQQGNLAAATSTGGVTNKKYGRVGDSALIGCGTVAKNGVVAVSTTGVGEFFIRKRVAEDVAARMRYLNEDVHTACEQIIHGELKSMGGEGGLIAVDAQGDIHFAMNSSGMYRAAINTQGELCVKIYADE</sequence>
<keyword evidence="2" id="KW-0378">Hydrolase</keyword>
<dbReference type="GO" id="GO:0004177">
    <property type="term" value="F:aminopeptidase activity"/>
    <property type="evidence" value="ECO:0007669"/>
    <property type="project" value="UniProtKB-KW"/>
</dbReference>
<dbReference type="InterPro" id="IPR000246">
    <property type="entry name" value="Peptidase_T2"/>
</dbReference>
<dbReference type="InterPro" id="IPR029055">
    <property type="entry name" value="Ntn_hydrolases_N"/>
</dbReference>
<dbReference type="SUPFAM" id="SSF56235">
    <property type="entry name" value="N-terminal nucleophile aminohydrolases (Ntn hydrolases)"/>
    <property type="match status" value="1"/>
</dbReference>
<evidence type="ECO:0000256" key="4">
    <source>
        <dbReference type="ARBA" id="ARBA00069124"/>
    </source>
</evidence>
<dbReference type="FunFam" id="3.60.20.30:FF:000001">
    <property type="entry name" value="Isoaspartyl peptidase/L-asparaginase"/>
    <property type="match status" value="1"/>
</dbReference>
<protein>
    <recommendedName>
        <fullName evidence="4">Isoaspartyl peptidase</fullName>
    </recommendedName>
</protein>
<dbReference type="PANTHER" id="PTHR10188:SF6">
    <property type="entry name" value="N(4)-(BETA-N-ACETYLGLUCOSAMINYL)-L-ASPARAGINASE"/>
    <property type="match status" value="1"/>
</dbReference>
<evidence type="ECO:0000313" key="8">
    <source>
        <dbReference type="EMBL" id="AAO09782.1"/>
    </source>
</evidence>
<dbReference type="CDD" id="cd04701">
    <property type="entry name" value="Asparaginase_2"/>
    <property type="match status" value="1"/>
</dbReference>
<accession>A0A3Q0L3F6</accession>
<dbReference type="AlphaFoldDB" id="A0A3Q0L3F6"/>
<dbReference type="GO" id="GO:0016811">
    <property type="term" value="F:hydrolase activity, acting on carbon-nitrogen (but not peptide) bonds, in linear amides"/>
    <property type="evidence" value="ECO:0007669"/>
    <property type="project" value="UniProtKB-ARBA"/>
</dbReference>
<dbReference type="PANTHER" id="PTHR10188">
    <property type="entry name" value="L-ASPARAGINASE"/>
    <property type="match status" value="1"/>
</dbReference>
<evidence type="ECO:0000256" key="3">
    <source>
        <dbReference type="ARBA" id="ARBA00022813"/>
    </source>
</evidence>
<dbReference type="EMBL" id="AE016795">
    <property type="protein sequence ID" value="AAO09782.1"/>
    <property type="molecule type" value="Genomic_DNA"/>
</dbReference>
<gene>
    <name evidence="8" type="ordered locus">VV1_1328</name>
</gene>
<evidence type="ECO:0000256" key="7">
    <source>
        <dbReference type="PIRSR" id="PIRSR600246-3"/>
    </source>
</evidence>
<proteinExistence type="predicted"/>
<reference evidence="9" key="1">
    <citation type="submission" date="2002-12" db="EMBL/GenBank/DDBJ databases">
        <title>Complete genome sequence of Vibrio vulnificus CMCP6.</title>
        <authorList>
            <person name="Rhee J.H."/>
            <person name="Kim S.Y."/>
            <person name="Chung S.S."/>
            <person name="Kim J.J."/>
            <person name="Moon Y.H."/>
            <person name="Jeong H."/>
            <person name="Choy H.E."/>
        </authorList>
    </citation>
    <scope>NUCLEOTIDE SEQUENCE [LARGE SCALE GENOMIC DNA]</scope>
    <source>
        <strain evidence="9">CMCP6</strain>
    </source>
</reference>
<feature type="site" description="Cleavage; by autolysis" evidence="7">
    <location>
        <begin position="182"/>
        <end position="183"/>
    </location>
</feature>
<name>A0A3Q0L3F6_VIBVU</name>
<dbReference type="Proteomes" id="UP000002275">
    <property type="component" value="Chromosome I"/>
</dbReference>
<dbReference type="GO" id="GO:0006508">
    <property type="term" value="P:proteolysis"/>
    <property type="evidence" value="ECO:0007669"/>
    <property type="project" value="UniProtKB-KW"/>
</dbReference>
<keyword evidence="1" id="KW-0645">Protease</keyword>
<feature type="binding site" evidence="6">
    <location>
        <begin position="211"/>
        <end position="214"/>
    </location>
    <ligand>
        <name>substrate</name>
    </ligand>
</feature>
<dbReference type="KEGG" id="vvu:VV1_1328"/>
<keyword evidence="8" id="KW-0031">Aminopeptidase</keyword>
<dbReference type="Pfam" id="PF01112">
    <property type="entry name" value="Asparaginase_2"/>
    <property type="match status" value="1"/>
</dbReference>
<evidence type="ECO:0000256" key="6">
    <source>
        <dbReference type="PIRSR" id="PIRSR600246-2"/>
    </source>
</evidence>
<dbReference type="Gene3D" id="3.60.20.30">
    <property type="entry name" value="(Glycosyl)asparaginase"/>
    <property type="match status" value="1"/>
</dbReference>
<feature type="active site" description="Nucleophile" evidence="5">
    <location>
        <position position="183"/>
    </location>
</feature>
<reference evidence="8 9" key="2">
    <citation type="journal article" date="2003" name="Infect. Immun.">
        <title>Characterization and pathogenic significance of Vibrio vulnificus antigens preferentially expressed in septicemic patients.</title>
        <authorList>
            <person name="Kim Y.R."/>
            <person name="Lee S.E."/>
            <person name="Kim C.M."/>
            <person name="Kim S.Y."/>
            <person name="Shin E.K."/>
            <person name="Shin D.H."/>
            <person name="Chung S.S."/>
            <person name="Choy H.E."/>
            <person name="Progulske-Fox A."/>
            <person name="Hillman J.D."/>
            <person name="Handfield M."/>
            <person name="Rhee J.H."/>
        </authorList>
    </citation>
    <scope>NUCLEOTIDE SEQUENCE [LARGE SCALE GENOMIC DNA]</scope>
    <source>
        <strain evidence="8 9">CMCP6</strain>
    </source>
</reference>
<feature type="binding site" evidence="6">
    <location>
        <begin position="234"/>
        <end position="237"/>
    </location>
    <ligand>
        <name>substrate</name>
    </ligand>
</feature>
<evidence type="ECO:0000256" key="2">
    <source>
        <dbReference type="ARBA" id="ARBA00022801"/>
    </source>
</evidence>
<evidence type="ECO:0000313" key="9">
    <source>
        <dbReference type="Proteomes" id="UP000002275"/>
    </source>
</evidence>
<evidence type="ECO:0000256" key="1">
    <source>
        <dbReference type="ARBA" id="ARBA00022670"/>
    </source>
</evidence>
<organism evidence="8 9">
    <name type="scientific">Vibrio vulnificus (strain CMCP6)</name>
    <dbReference type="NCBI Taxonomy" id="216895"/>
    <lineage>
        <taxon>Bacteria</taxon>
        <taxon>Pseudomonadati</taxon>
        <taxon>Pseudomonadota</taxon>
        <taxon>Gammaproteobacteria</taxon>
        <taxon>Vibrionales</taxon>
        <taxon>Vibrionaceae</taxon>
        <taxon>Vibrio</taxon>
    </lineage>
</organism>